<accession>A0A1R2CVY1</accession>
<keyword evidence="3" id="KW-1185">Reference proteome</keyword>
<dbReference type="AlphaFoldDB" id="A0A1R2CVY1"/>
<dbReference type="EMBL" id="MPUH01000048">
    <property type="protein sequence ID" value="OMJ93162.1"/>
    <property type="molecule type" value="Genomic_DNA"/>
</dbReference>
<organism evidence="2 3">
    <name type="scientific">Stentor coeruleus</name>
    <dbReference type="NCBI Taxonomy" id="5963"/>
    <lineage>
        <taxon>Eukaryota</taxon>
        <taxon>Sar</taxon>
        <taxon>Alveolata</taxon>
        <taxon>Ciliophora</taxon>
        <taxon>Postciliodesmatophora</taxon>
        <taxon>Heterotrichea</taxon>
        <taxon>Heterotrichida</taxon>
        <taxon>Stentoridae</taxon>
        <taxon>Stentor</taxon>
    </lineage>
</organism>
<name>A0A1R2CVY1_9CILI</name>
<protein>
    <submittedName>
        <fullName evidence="2">Uncharacterized protein</fullName>
    </submittedName>
</protein>
<evidence type="ECO:0000256" key="1">
    <source>
        <dbReference type="SAM" id="Coils"/>
    </source>
</evidence>
<gene>
    <name evidence="2" type="ORF">SteCoe_3984</name>
</gene>
<comment type="caution">
    <text evidence="2">The sequence shown here is derived from an EMBL/GenBank/DDBJ whole genome shotgun (WGS) entry which is preliminary data.</text>
</comment>
<reference evidence="2 3" key="1">
    <citation type="submission" date="2016-11" db="EMBL/GenBank/DDBJ databases">
        <title>The macronuclear genome of Stentor coeruleus: a giant cell with tiny introns.</title>
        <authorList>
            <person name="Slabodnick M."/>
            <person name="Ruby J.G."/>
            <person name="Reiff S.B."/>
            <person name="Swart E.C."/>
            <person name="Gosai S."/>
            <person name="Prabakaran S."/>
            <person name="Witkowska E."/>
            <person name="Larue G.E."/>
            <person name="Fisher S."/>
            <person name="Freeman R.M."/>
            <person name="Gunawardena J."/>
            <person name="Chu W."/>
            <person name="Stover N.A."/>
            <person name="Gregory B.D."/>
            <person name="Nowacki M."/>
            <person name="Derisi J."/>
            <person name="Roy S.W."/>
            <person name="Marshall W.F."/>
            <person name="Sood P."/>
        </authorList>
    </citation>
    <scope>NUCLEOTIDE SEQUENCE [LARGE SCALE GENOMIC DNA]</scope>
    <source>
        <strain evidence="2">WM001</strain>
    </source>
</reference>
<proteinExistence type="predicted"/>
<keyword evidence="1" id="KW-0175">Coiled coil</keyword>
<feature type="coiled-coil region" evidence="1">
    <location>
        <begin position="150"/>
        <end position="251"/>
    </location>
</feature>
<evidence type="ECO:0000313" key="2">
    <source>
        <dbReference type="EMBL" id="OMJ93162.1"/>
    </source>
</evidence>
<dbReference type="Proteomes" id="UP000187209">
    <property type="component" value="Unassembled WGS sequence"/>
</dbReference>
<evidence type="ECO:0000313" key="3">
    <source>
        <dbReference type="Proteomes" id="UP000187209"/>
    </source>
</evidence>
<sequence length="273" mass="31009">MSYKALKARKSLAPSSKGSISMSSIPSLISPSKASQNSISHNFSGPAINLRIKYSQNSLLSPPNASLDSSLVSIKGHLPKIDNNEKPKINHTPEYYKKKLKKLLSKAPENTENAEERFIIFINIYNEVARNLAPYTELLEYLKENILNLVKNDDSENQKLLKTIDEMNKEKILMNKRLISLNEELERSKNESELLYKKLKHAEKYSKVNYEELVENSLKKTEILEQQKSKIEELTVNLVILKKTLDKLKSSGVNVLKAIGEVDDDLSTPFYIG</sequence>